<dbReference type="PANTHER" id="PTHR33867">
    <property type="entry name" value="RIBOSOME MATURATION FACTOR RIMP"/>
    <property type="match status" value="1"/>
</dbReference>
<dbReference type="GO" id="GO:0006412">
    <property type="term" value="P:translation"/>
    <property type="evidence" value="ECO:0007669"/>
    <property type="project" value="TreeGrafter"/>
</dbReference>
<dbReference type="NCBIfam" id="NF000928">
    <property type="entry name" value="PRK00092.1-2"/>
    <property type="match status" value="1"/>
</dbReference>
<dbReference type="CDD" id="cd01734">
    <property type="entry name" value="YlxS_C"/>
    <property type="match status" value="1"/>
</dbReference>
<dbReference type="InterPro" id="IPR035956">
    <property type="entry name" value="RimP_N_sf"/>
</dbReference>
<dbReference type="InterPro" id="IPR028998">
    <property type="entry name" value="RimP_C"/>
</dbReference>
<evidence type="ECO:0000256" key="2">
    <source>
        <dbReference type="ARBA" id="ARBA00022517"/>
    </source>
</evidence>
<dbReference type="Pfam" id="PF17384">
    <property type="entry name" value="DUF150_C"/>
    <property type="match status" value="1"/>
</dbReference>
<evidence type="ECO:0000259" key="4">
    <source>
        <dbReference type="Pfam" id="PF02576"/>
    </source>
</evidence>
<reference evidence="6 7" key="1">
    <citation type="journal article" date="2010" name="Stand. Genomic Sci.">
        <title>Complete genome sequence of Acetohalobium arabaticum type strain (Z-7288).</title>
        <authorList>
            <person name="Sikorski J."/>
            <person name="Lapidus A."/>
            <person name="Chertkov O."/>
            <person name="Lucas S."/>
            <person name="Copeland A."/>
            <person name="Glavina Del Rio T."/>
            <person name="Nolan M."/>
            <person name="Tice H."/>
            <person name="Cheng J.F."/>
            <person name="Han C."/>
            <person name="Brambilla E."/>
            <person name="Pitluck S."/>
            <person name="Liolios K."/>
            <person name="Ivanova N."/>
            <person name="Mavromatis K."/>
            <person name="Mikhailova N."/>
            <person name="Pati A."/>
            <person name="Bruce D."/>
            <person name="Detter C."/>
            <person name="Tapia R."/>
            <person name="Goodwin L."/>
            <person name="Chen A."/>
            <person name="Palaniappan K."/>
            <person name="Land M."/>
            <person name="Hauser L."/>
            <person name="Chang Y.J."/>
            <person name="Jeffries C.D."/>
            <person name="Rohde M."/>
            <person name="Goker M."/>
            <person name="Spring S."/>
            <person name="Woyke T."/>
            <person name="Bristow J."/>
            <person name="Eisen J.A."/>
            <person name="Markowitz V."/>
            <person name="Hugenholtz P."/>
            <person name="Kyrpides N.C."/>
            <person name="Klenk H.P."/>
        </authorList>
    </citation>
    <scope>NUCLEOTIDE SEQUENCE [LARGE SCALE GENOMIC DNA]</scope>
    <source>
        <strain evidence="7">ATCC 49924 / DSM 5501 / Z-7288</strain>
    </source>
</reference>
<keyword evidence="7" id="KW-1185">Reference proteome</keyword>
<evidence type="ECO:0000256" key="1">
    <source>
        <dbReference type="ARBA" id="ARBA00022490"/>
    </source>
</evidence>
<gene>
    <name evidence="3" type="primary">rimP</name>
    <name evidence="6" type="ordered locus">Acear_1598</name>
</gene>
<feature type="domain" description="Ribosome maturation factor RimP C-terminal" evidence="5">
    <location>
        <begin position="87"/>
        <end position="153"/>
    </location>
</feature>
<comment type="subcellular location">
    <subcellularLocation>
        <location evidence="3">Cytoplasm</location>
    </subcellularLocation>
</comment>
<comment type="function">
    <text evidence="3">Required for maturation of 30S ribosomal subunits.</text>
</comment>
<evidence type="ECO:0000313" key="7">
    <source>
        <dbReference type="Proteomes" id="UP000001661"/>
    </source>
</evidence>
<dbReference type="FunFam" id="3.30.300.70:FF:000001">
    <property type="entry name" value="Ribosome maturation factor RimP"/>
    <property type="match status" value="1"/>
</dbReference>
<dbReference type="Gene3D" id="3.30.300.70">
    <property type="entry name" value="RimP-like superfamily, N-terminal"/>
    <property type="match status" value="1"/>
</dbReference>
<dbReference type="GO" id="GO:0005829">
    <property type="term" value="C:cytosol"/>
    <property type="evidence" value="ECO:0007669"/>
    <property type="project" value="TreeGrafter"/>
</dbReference>
<dbReference type="Proteomes" id="UP000001661">
    <property type="component" value="Chromosome"/>
</dbReference>
<dbReference type="OrthoDB" id="9805006at2"/>
<dbReference type="HOGENOM" id="CLU_070525_2_2_9"/>
<dbReference type="eggNOG" id="COG0779">
    <property type="taxonomic scope" value="Bacteria"/>
</dbReference>
<dbReference type="Gene3D" id="2.30.30.180">
    <property type="entry name" value="Ribosome maturation factor RimP, C-terminal domain"/>
    <property type="match status" value="1"/>
</dbReference>
<feature type="domain" description="Ribosome maturation factor RimP N-terminal" evidence="4">
    <location>
        <begin position="13"/>
        <end position="84"/>
    </location>
</feature>
<dbReference type="SUPFAM" id="SSF74942">
    <property type="entry name" value="YhbC-like, C-terminal domain"/>
    <property type="match status" value="1"/>
</dbReference>
<dbReference type="HAMAP" id="MF_01077">
    <property type="entry name" value="RimP"/>
    <property type="match status" value="1"/>
</dbReference>
<keyword evidence="2 3" id="KW-0690">Ribosome biogenesis</keyword>
<evidence type="ECO:0000313" key="6">
    <source>
        <dbReference type="EMBL" id="ADL13104.1"/>
    </source>
</evidence>
<dbReference type="InterPro" id="IPR028989">
    <property type="entry name" value="RimP_N"/>
</dbReference>
<organism evidence="6 7">
    <name type="scientific">Acetohalobium arabaticum (strain ATCC 49924 / DSM 5501 / Z-7288)</name>
    <dbReference type="NCBI Taxonomy" id="574087"/>
    <lineage>
        <taxon>Bacteria</taxon>
        <taxon>Bacillati</taxon>
        <taxon>Bacillota</taxon>
        <taxon>Clostridia</taxon>
        <taxon>Halanaerobiales</taxon>
        <taxon>Halobacteroidaceae</taxon>
        <taxon>Acetohalobium</taxon>
    </lineage>
</organism>
<accession>D9QRG3</accession>
<protein>
    <recommendedName>
        <fullName evidence="3">Ribosome maturation factor RimP</fullName>
    </recommendedName>
</protein>
<dbReference type="EMBL" id="CP002105">
    <property type="protein sequence ID" value="ADL13104.1"/>
    <property type="molecule type" value="Genomic_DNA"/>
</dbReference>
<dbReference type="GO" id="GO:0000028">
    <property type="term" value="P:ribosomal small subunit assembly"/>
    <property type="evidence" value="ECO:0007669"/>
    <property type="project" value="TreeGrafter"/>
</dbReference>
<dbReference type="InterPro" id="IPR036847">
    <property type="entry name" value="RimP_C_sf"/>
</dbReference>
<dbReference type="PANTHER" id="PTHR33867:SF1">
    <property type="entry name" value="RIBOSOME MATURATION FACTOR RIMP"/>
    <property type="match status" value="1"/>
</dbReference>
<dbReference type="InterPro" id="IPR003728">
    <property type="entry name" value="Ribosome_maturation_RimP"/>
</dbReference>
<evidence type="ECO:0000259" key="5">
    <source>
        <dbReference type="Pfam" id="PF17384"/>
    </source>
</evidence>
<dbReference type="KEGG" id="aar:Acear_1598"/>
<name>D9QRG3_ACEAZ</name>
<dbReference type="STRING" id="574087.Acear_1598"/>
<dbReference type="RefSeq" id="WP_013278549.1">
    <property type="nucleotide sequence ID" value="NC_014378.1"/>
</dbReference>
<dbReference type="Pfam" id="PF02576">
    <property type="entry name" value="RimP_N"/>
    <property type="match status" value="1"/>
</dbReference>
<proteinExistence type="inferred from homology"/>
<evidence type="ECO:0000256" key="3">
    <source>
        <dbReference type="HAMAP-Rule" id="MF_01077"/>
    </source>
</evidence>
<dbReference type="AlphaFoldDB" id="D9QRG3"/>
<sequence>MGQKIADYIFDLARPIVEDHGLELVDTEYQKEGQDWTVRVFVDKPEGVTLDDCQKISREISDRLDIEDPIEKSYILEVSSPGLDRPLKDEEDFKRFTGHLIDVSTYAPVNGEKSFTGELLEIIDDKVKLKLDNDDVVEISRDKIAKANLALEF</sequence>
<keyword evidence="1 3" id="KW-0963">Cytoplasm</keyword>
<dbReference type="SUPFAM" id="SSF75420">
    <property type="entry name" value="YhbC-like, N-terminal domain"/>
    <property type="match status" value="1"/>
</dbReference>
<comment type="similarity">
    <text evidence="3">Belongs to the RimP family.</text>
</comment>